<protein>
    <recommendedName>
        <fullName evidence="1">DNA-directed DNA polymerase</fullName>
        <ecNumber evidence="1">2.7.7.7</ecNumber>
    </recommendedName>
</protein>
<name>A0A098QWF4_9SPIO</name>
<dbReference type="PANTHER" id="PTHR34388">
    <property type="entry name" value="DNA POLYMERASE III SUBUNIT DELTA"/>
    <property type="match status" value="1"/>
</dbReference>
<dbReference type="GO" id="GO:0003677">
    <property type="term" value="F:DNA binding"/>
    <property type="evidence" value="ECO:0007669"/>
    <property type="project" value="InterPro"/>
</dbReference>
<dbReference type="GO" id="GO:0009360">
    <property type="term" value="C:DNA polymerase III complex"/>
    <property type="evidence" value="ECO:0007669"/>
    <property type="project" value="TreeGrafter"/>
</dbReference>
<keyword evidence="2" id="KW-0808">Transferase</keyword>
<dbReference type="SUPFAM" id="SSF52540">
    <property type="entry name" value="P-loop containing nucleoside triphosphate hydrolases"/>
    <property type="match status" value="1"/>
</dbReference>
<dbReference type="Gene3D" id="1.10.8.60">
    <property type="match status" value="1"/>
</dbReference>
<evidence type="ECO:0000256" key="5">
    <source>
        <dbReference type="ARBA" id="ARBA00022932"/>
    </source>
</evidence>
<dbReference type="STRING" id="1480694.DC28_08595"/>
<dbReference type="AlphaFoldDB" id="A0A098QWF4"/>
<dbReference type="Proteomes" id="UP000029692">
    <property type="component" value="Unassembled WGS sequence"/>
</dbReference>
<dbReference type="GO" id="GO:0003887">
    <property type="term" value="F:DNA-directed DNA polymerase activity"/>
    <property type="evidence" value="ECO:0007669"/>
    <property type="project" value="UniProtKB-KW"/>
</dbReference>
<dbReference type="PANTHER" id="PTHR34388:SF1">
    <property type="entry name" value="DNA POLYMERASE III SUBUNIT DELTA"/>
    <property type="match status" value="1"/>
</dbReference>
<evidence type="ECO:0000256" key="3">
    <source>
        <dbReference type="ARBA" id="ARBA00022695"/>
    </source>
</evidence>
<comment type="catalytic activity">
    <reaction evidence="7">
        <text>DNA(n) + a 2'-deoxyribonucleoside 5'-triphosphate = DNA(n+1) + diphosphate</text>
        <dbReference type="Rhea" id="RHEA:22508"/>
        <dbReference type="Rhea" id="RHEA-COMP:17339"/>
        <dbReference type="Rhea" id="RHEA-COMP:17340"/>
        <dbReference type="ChEBI" id="CHEBI:33019"/>
        <dbReference type="ChEBI" id="CHEBI:61560"/>
        <dbReference type="ChEBI" id="CHEBI:173112"/>
        <dbReference type="EC" id="2.7.7.7"/>
    </reaction>
</comment>
<dbReference type="RefSeq" id="WP_081942072.1">
    <property type="nucleotide sequence ID" value="NZ_JNUP01000064.1"/>
</dbReference>
<evidence type="ECO:0000256" key="1">
    <source>
        <dbReference type="ARBA" id="ARBA00012417"/>
    </source>
</evidence>
<keyword evidence="5" id="KW-0239">DNA-directed DNA polymerase</keyword>
<keyword evidence="3" id="KW-0548">Nucleotidyltransferase</keyword>
<evidence type="ECO:0000313" key="9">
    <source>
        <dbReference type="Proteomes" id="UP000029692"/>
    </source>
</evidence>
<keyword evidence="4" id="KW-0235">DNA replication</keyword>
<dbReference type="eggNOG" id="COG1466">
    <property type="taxonomic scope" value="Bacteria"/>
</dbReference>
<dbReference type="EMBL" id="JNUP01000064">
    <property type="protein sequence ID" value="KGE71871.1"/>
    <property type="molecule type" value="Genomic_DNA"/>
</dbReference>
<dbReference type="InterPro" id="IPR027417">
    <property type="entry name" value="P-loop_NTPase"/>
</dbReference>
<organism evidence="8 9">
    <name type="scientific">Spirochaeta lutea</name>
    <dbReference type="NCBI Taxonomy" id="1480694"/>
    <lineage>
        <taxon>Bacteria</taxon>
        <taxon>Pseudomonadati</taxon>
        <taxon>Spirochaetota</taxon>
        <taxon>Spirochaetia</taxon>
        <taxon>Spirochaetales</taxon>
        <taxon>Spirochaetaceae</taxon>
        <taxon>Spirochaeta</taxon>
    </lineage>
</organism>
<accession>A0A098QWF4</accession>
<dbReference type="InterPro" id="IPR008921">
    <property type="entry name" value="DNA_pol3_clamp-load_cplx_C"/>
</dbReference>
<sequence length="356" mass="39780">MNNMFPVYLFLGPESGEKGAAVNRLLEQYRSAAGGEIDTYTLYGFEDSLSRLVELARNGSLFSAGVFIRFRNAEQIKGTGDLSLLAEYLKKPAEQTLVVFESDETSSQKTASLKRIAAKTPKSAQKVFWEMFENQRQSWLINYIRSKGSTISTEAAELFLDLVQNNTEQMAHEADKLILLHGISSGDGQQIGEIVAEDIEQYIYHSKEENPFTIFKYVVERDFSLSLEGLQKVFAAGDSMGIGIMAGLLRQFRVLLGLKSDYPRGVPSQEGLKKHGVVFKRSQAIFAQGLRNFSLIELGRIVRLAGEYEFALREHRPAMHCHLLSLFCYQAVVRGGAGEVLYRKIPAGDRIFQPGA</sequence>
<evidence type="ECO:0000256" key="2">
    <source>
        <dbReference type="ARBA" id="ARBA00022679"/>
    </source>
</evidence>
<comment type="caution">
    <text evidence="8">The sequence shown here is derived from an EMBL/GenBank/DDBJ whole genome shotgun (WGS) entry which is preliminary data.</text>
</comment>
<reference evidence="8 9" key="1">
    <citation type="submission" date="2014-05" db="EMBL/GenBank/DDBJ databases">
        <title>De novo Genome Sequence of Spirocheata sp.</title>
        <authorList>
            <person name="Shivani Y."/>
            <person name="Subhash Y."/>
            <person name="Tushar L."/>
            <person name="Sasikala C."/>
            <person name="Ramana C.V."/>
        </authorList>
    </citation>
    <scope>NUCLEOTIDE SEQUENCE [LARGE SCALE GENOMIC DNA]</scope>
    <source>
        <strain evidence="8 9">JC230</strain>
    </source>
</reference>
<dbReference type="GO" id="GO:0006261">
    <property type="term" value="P:DNA-templated DNA replication"/>
    <property type="evidence" value="ECO:0007669"/>
    <property type="project" value="TreeGrafter"/>
</dbReference>
<evidence type="ECO:0000313" key="8">
    <source>
        <dbReference type="EMBL" id="KGE71871.1"/>
    </source>
</evidence>
<dbReference type="Gene3D" id="3.40.50.300">
    <property type="entry name" value="P-loop containing nucleotide triphosphate hydrolases"/>
    <property type="match status" value="1"/>
</dbReference>
<evidence type="ECO:0000256" key="6">
    <source>
        <dbReference type="ARBA" id="ARBA00034754"/>
    </source>
</evidence>
<dbReference type="OrthoDB" id="367647at2"/>
<evidence type="ECO:0000256" key="7">
    <source>
        <dbReference type="ARBA" id="ARBA00049244"/>
    </source>
</evidence>
<dbReference type="SUPFAM" id="SSF48019">
    <property type="entry name" value="post-AAA+ oligomerization domain-like"/>
    <property type="match status" value="1"/>
</dbReference>
<dbReference type="InterPro" id="IPR005790">
    <property type="entry name" value="DNA_polIII_delta"/>
</dbReference>
<dbReference type="NCBIfam" id="TIGR01128">
    <property type="entry name" value="holA"/>
    <property type="match status" value="1"/>
</dbReference>
<dbReference type="Gene3D" id="1.20.272.10">
    <property type="match status" value="1"/>
</dbReference>
<comment type="similarity">
    <text evidence="6">Belongs to the DNA polymerase HolA subunit family.</text>
</comment>
<dbReference type="EC" id="2.7.7.7" evidence="1"/>
<gene>
    <name evidence="8" type="ORF">DC28_08595</name>
</gene>
<evidence type="ECO:0000256" key="4">
    <source>
        <dbReference type="ARBA" id="ARBA00022705"/>
    </source>
</evidence>
<keyword evidence="9" id="KW-1185">Reference proteome</keyword>
<proteinExistence type="inferred from homology"/>